<dbReference type="PANTHER" id="PTHR46311:SF1">
    <property type="entry name" value="CALCIUM-BINDING PROTEIN 7"/>
    <property type="match status" value="1"/>
</dbReference>
<feature type="domain" description="EF-hand" evidence="15">
    <location>
        <begin position="33"/>
        <end position="68"/>
    </location>
</feature>
<dbReference type="InterPro" id="IPR001751">
    <property type="entry name" value="S100/CaBP7/8-like_CS"/>
</dbReference>
<accession>A0A6G0IKG6</accession>
<keyword evidence="3" id="KW-1003">Cell membrane</keyword>
<evidence type="ECO:0000256" key="6">
    <source>
        <dbReference type="ARBA" id="ARBA00022723"/>
    </source>
</evidence>
<dbReference type="EMBL" id="REGW02000009">
    <property type="protein sequence ID" value="KAE8292005.1"/>
    <property type="molecule type" value="Genomic_DNA"/>
</dbReference>
<evidence type="ECO:0000259" key="15">
    <source>
        <dbReference type="PROSITE" id="PS50222"/>
    </source>
</evidence>
<feature type="transmembrane region" description="Helical" evidence="14">
    <location>
        <begin position="219"/>
        <end position="240"/>
    </location>
</feature>
<dbReference type="GO" id="GO:0005509">
    <property type="term" value="F:calcium ion binding"/>
    <property type="evidence" value="ECO:0007669"/>
    <property type="project" value="InterPro"/>
</dbReference>
<keyword evidence="5 14" id="KW-0812">Transmembrane</keyword>
<dbReference type="Proteomes" id="UP000424527">
    <property type="component" value="Unassembled WGS sequence"/>
</dbReference>
<keyword evidence="4" id="KW-0963">Cytoplasm</keyword>
<proteinExistence type="predicted"/>
<reference evidence="16 17" key="1">
    <citation type="submission" date="2019-07" db="EMBL/GenBank/DDBJ databases">
        <title>Chromosome genome assembly for large yellow croaker.</title>
        <authorList>
            <person name="Xiao S."/>
        </authorList>
    </citation>
    <scope>NUCLEOTIDE SEQUENCE [LARGE SCALE GENOMIC DNA]</scope>
    <source>
        <strain evidence="16">JMULYC20181020</strain>
        <tissue evidence="16">Muscle</tissue>
    </source>
</reference>
<evidence type="ECO:0000256" key="4">
    <source>
        <dbReference type="ARBA" id="ARBA00022490"/>
    </source>
</evidence>
<dbReference type="PROSITE" id="PS00303">
    <property type="entry name" value="S100_CABP"/>
    <property type="match status" value="1"/>
</dbReference>
<evidence type="ECO:0000256" key="14">
    <source>
        <dbReference type="SAM" id="Phobius"/>
    </source>
</evidence>
<evidence type="ECO:0000256" key="8">
    <source>
        <dbReference type="ARBA" id="ARBA00022837"/>
    </source>
</evidence>
<gene>
    <name evidence="16" type="ORF">D5F01_LYC09368</name>
</gene>
<name>A0A6G0IKG6_LARCR</name>
<evidence type="ECO:0000256" key="7">
    <source>
        <dbReference type="ARBA" id="ARBA00022737"/>
    </source>
</evidence>
<dbReference type="FunFam" id="1.10.238.10:FF:000115">
    <property type="entry name" value="Calcium-binding protein 8"/>
    <property type="match status" value="1"/>
</dbReference>
<dbReference type="SUPFAM" id="SSF47473">
    <property type="entry name" value="EF-hand"/>
    <property type="match status" value="1"/>
</dbReference>
<evidence type="ECO:0000256" key="5">
    <source>
        <dbReference type="ARBA" id="ARBA00022692"/>
    </source>
</evidence>
<keyword evidence="10" id="KW-0333">Golgi apparatus</keyword>
<dbReference type="SMART" id="SM00054">
    <property type="entry name" value="EFh"/>
    <property type="match status" value="2"/>
</dbReference>
<keyword evidence="9 14" id="KW-1133">Transmembrane helix</keyword>
<evidence type="ECO:0000256" key="1">
    <source>
        <dbReference type="ARBA" id="ARBA00004521"/>
    </source>
</evidence>
<keyword evidence="8" id="KW-0106">Calcium</keyword>
<organism evidence="16 17">
    <name type="scientific">Larimichthys crocea</name>
    <name type="common">Large yellow croaker</name>
    <name type="synonym">Pseudosciaena crocea</name>
    <dbReference type="NCBI Taxonomy" id="215358"/>
    <lineage>
        <taxon>Eukaryota</taxon>
        <taxon>Metazoa</taxon>
        <taxon>Chordata</taxon>
        <taxon>Craniata</taxon>
        <taxon>Vertebrata</taxon>
        <taxon>Euteleostomi</taxon>
        <taxon>Actinopterygii</taxon>
        <taxon>Neopterygii</taxon>
        <taxon>Teleostei</taxon>
        <taxon>Neoteleostei</taxon>
        <taxon>Acanthomorphata</taxon>
        <taxon>Eupercaria</taxon>
        <taxon>Sciaenidae</taxon>
        <taxon>Larimichthys</taxon>
    </lineage>
</organism>
<dbReference type="CDD" id="cd00051">
    <property type="entry name" value="EFh"/>
    <property type="match status" value="1"/>
</dbReference>
<comment type="caution">
    <text evidence="16">The sequence shown here is derived from an EMBL/GenBank/DDBJ whole genome shotgun (WGS) entry which is preliminary data.</text>
</comment>
<dbReference type="GO" id="GO:0032588">
    <property type="term" value="C:trans-Golgi network membrane"/>
    <property type="evidence" value="ECO:0007669"/>
    <property type="project" value="TreeGrafter"/>
</dbReference>
<evidence type="ECO:0000256" key="10">
    <source>
        <dbReference type="ARBA" id="ARBA00023034"/>
    </source>
</evidence>
<evidence type="ECO:0000256" key="9">
    <source>
        <dbReference type="ARBA" id="ARBA00022989"/>
    </source>
</evidence>
<dbReference type="InterPro" id="IPR002048">
    <property type="entry name" value="EF_hand_dom"/>
</dbReference>
<evidence type="ECO:0000256" key="2">
    <source>
        <dbReference type="ARBA" id="ARBA00004556"/>
    </source>
</evidence>
<keyword evidence="17" id="KW-1185">Reference proteome</keyword>
<dbReference type="GO" id="GO:0048471">
    <property type="term" value="C:perinuclear region of cytoplasm"/>
    <property type="evidence" value="ECO:0007669"/>
    <property type="project" value="UniProtKB-SubCell"/>
</dbReference>
<dbReference type="PANTHER" id="PTHR46311">
    <property type="entry name" value="CALCIUM-BINDING PROTEIN 8-RELATED"/>
    <property type="match status" value="1"/>
</dbReference>
<dbReference type="InterPro" id="IPR018247">
    <property type="entry name" value="EF_Hand_1_Ca_BS"/>
</dbReference>
<dbReference type="PROSITE" id="PS00018">
    <property type="entry name" value="EF_HAND_1"/>
    <property type="match status" value="2"/>
</dbReference>
<comment type="subcellular location">
    <subcellularLocation>
        <location evidence="1">Cell membrane</location>
        <topology evidence="1">Single-pass type IV membrane protein</topology>
    </subcellularLocation>
    <subcellularLocation>
        <location evidence="2">Cytoplasm</location>
        <location evidence="2">Perinuclear region</location>
    </subcellularLocation>
    <subcellularLocation>
        <location evidence="12">Golgi apparatus</location>
        <location evidence="12">trans-Golgi network membrane</location>
        <topology evidence="12">Single-pass type IV membrane protein</topology>
    </subcellularLocation>
</comment>
<dbReference type="InterPro" id="IPR051111">
    <property type="entry name" value="Ca-binding_regulatory"/>
</dbReference>
<comment type="subunit">
    <text evidence="13">Interacts with PI4KB. This binding competes with FREQ/NCS1 binding in a calcium-dependent manner.</text>
</comment>
<evidence type="ECO:0000313" key="17">
    <source>
        <dbReference type="Proteomes" id="UP000424527"/>
    </source>
</evidence>
<keyword evidence="7" id="KW-0677">Repeat</keyword>
<dbReference type="Gene3D" id="1.10.238.10">
    <property type="entry name" value="EF-hand"/>
    <property type="match status" value="1"/>
</dbReference>
<evidence type="ECO:0000313" key="16">
    <source>
        <dbReference type="EMBL" id="KAE8292005.1"/>
    </source>
</evidence>
<evidence type="ECO:0000256" key="11">
    <source>
        <dbReference type="ARBA" id="ARBA00023136"/>
    </source>
</evidence>
<protein>
    <submittedName>
        <fullName evidence="16">Calcium-binding protein 7</fullName>
    </submittedName>
</protein>
<dbReference type="Pfam" id="PF13499">
    <property type="entry name" value="EF-hand_7"/>
    <property type="match status" value="1"/>
</dbReference>
<keyword evidence="11 14" id="KW-0472">Membrane</keyword>
<dbReference type="GO" id="GO:0005886">
    <property type="term" value="C:plasma membrane"/>
    <property type="evidence" value="ECO:0007669"/>
    <property type="project" value="UniProtKB-SubCell"/>
</dbReference>
<evidence type="ECO:0000256" key="13">
    <source>
        <dbReference type="ARBA" id="ARBA00038636"/>
    </source>
</evidence>
<keyword evidence="6" id="KW-0479">Metal-binding</keyword>
<dbReference type="AlphaFoldDB" id="A0A6G0IKG6"/>
<dbReference type="PROSITE" id="PS50222">
    <property type="entry name" value="EF_HAND_2"/>
    <property type="match status" value="2"/>
</dbReference>
<dbReference type="InterPro" id="IPR011992">
    <property type="entry name" value="EF-hand-dom_pair"/>
</dbReference>
<evidence type="ECO:0000256" key="12">
    <source>
        <dbReference type="ARBA" id="ARBA00037801"/>
    </source>
</evidence>
<sequence>MPMHPVTSTLMYRGICTIPDILSYSAPVNLPEDEVEEIREAFKVFDRDGNGFISKQELGMAMRSLGYMPNEVELEVIIQRLDMDGDGQVDFEEFVTLLGPKLTAAGLPDKFHGTDFDSVFWKVLTHFLPIRDKIDSRVAAVAKIQAAVDSATCDMQKLTVEELKRLLYDTFCDHLSMKDIENIIMTEENHIENPEDCQVDIDSSSPTQQVKQTCVRKSLICAFAIAFIISVMLIAANQVLRSGMK</sequence>
<feature type="domain" description="EF-hand" evidence="15">
    <location>
        <begin position="69"/>
        <end position="104"/>
    </location>
</feature>
<evidence type="ECO:0000256" key="3">
    <source>
        <dbReference type="ARBA" id="ARBA00022475"/>
    </source>
</evidence>